<evidence type="ECO:0000313" key="5">
    <source>
        <dbReference type="EMBL" id="VEN74735.1"/>
    </source>
</evidence>
<dbReference type="PANTHER" id="PTHR43712">
    <property type="entry name" value="PUTATIVE (AFU_ORTHOLOGUE AFUA_4G14580)-RELATED"/>
    <property type="match status" value="1"/>
</dbReference>
<dbReference type="SUPFAM" id="SSF53335">
    <property type="entry name" value="S-adenosyl-L-methionine-dependent methyltransferases"/>
    <property type="match status" value="1"/>
</dbReference>
<protein>
    <submittedName>
        <fullName evidence="5">Methyltransferase</fullName>
    </submittedName>
</protein>
<evidence type="ECO:0000259" key="4">
    <source>
        <dbReference type="Pfam" id="PF00891"/>
    </source>
</evidence>
<dbReference type="GO" id="GO:0032259">
    <property type="term" value="P:methylation"/>
    <property type="evidence" value="ECO:0007669"/>
    <property type="project" value="UniProtKB-KW"/>
</dbReference>
<dbReference type="InterPro" id="IPR016461">
    <property type="entry name" value="COMT-like"/>
</dbReference>
<dbReference type="InterPro" id="IPR001077">
    <property type="entry name" value="COMT_C"/>
</dbReference>
<gene>
    <name evidence="5" type="ORF">EPICR_50009</name>
</gene>
<dbReference type="Gene3D" id="3.40.50.150">
    <property type="entry name" value="Vaccinia Virus protein VP39"/>
    <property type="match status" value="1"/>
</dbReference>
<evidence type="ECO:0000256" key="3">
    <source>
        <dbReference type="ARBA" id="ARBA00022691"/>
    </source>
</evidence>
<proteinExistence type="predicted"/>
<evidence type="ECO:0000256" key="1">
    <source>
        <dbReference type="ARBA" id="ARBA00022603"/>
    </source>
</evidence>
<dbReference type="EMBL" id="CAACVI010000045">
    <property type="protein sequence ID" value="VEN74735.1"/>
    <property type="molecule type" value="Genomic_DNA"/>
</dbReference>
<dbReference type="GO" id="GO:0008171">
    <property type="term" value="F:O-methyltransferase activity"/>
    <property type="evidence" value="ECO:0007669"/>
    <property type="project" value="InterPro"/>
</dbReference>
<dbReference type="Pfam" id="PF00891">
    <property type="entry name" value="Methyltransf_2"/>
    <property type="match status" value="1"/>
</dbReference>
<sequence length="149" mass="16519">MAKEIKRAFPESKITALDLPDVIAAAPRADGITFRPGDFFEPWQVSADVIIMSRILRDWDDSKASKILKNAAKALLQGGKCLILEMILQESAPNGHLCDLHLLAVSGGRERTIRQWGDLLNANGFKITSVHSRDGFINVIEGEPYVYDQ</sequence>
<reference evidence="5" key="1">
    <citation type="submission" date="2019-01" db="EMBL/GenBank/DDBJ databases">
        <authorList>
            <consortium name="Genoscope - CEA"/>
            <person name="William W."/>
        </authorList>
    </citation>
    <scope>NUCLEOTIDE SEQUENCE</scope>
    <source>
        <strain evidence="5">CR-1</strain>
    </source>
</reference>
<name>A0A484HPE8_9BACT</name>
<dbReference type="AlphaFoldDB" id="A0A484HPE8"/>
<keyword evidence="1 5" id="KW-0489">Methyltransferase</keyword>
<dbReference type="PROSITE" id="PS51683">
    <property type="entry name" value="SAM_OMT_II"/>
    <property type="match status" value="1"/>
</dbReference>
<accession>A0A484HPE8</accession>
<keyword evidence="2 5" id="KW-0808">Transferase</keyword>
<organism evidence="5">
    <name type="scientific">uncultured Desulfobacteraceae bacterium</name>
    <dbReference type="NCBI Taxonomy" id="218296"/>
    <lineage>
        <taxon>Bacteria</taxon>
        <taxon>Pseudomonadati</taxon>
        <taxon>Thermodesulfobacteriota</taxon>
        <taxon>Desulfobacteria</taxon>
        <taxon>Desulfobacterales</taxon>
        <taxon>Desulfobacteraceae</taxon>
        <taxon>environmental samples</taxon>
    </lineage>
</organism>
<feature type="domain" description="O-methyltransferase C-terminal" evidence="4">
    <location>
        <begin position="2"/>
        <end position="126"/>
    </location>
</feature>
<evidence type="ECO:0000256" key="2">
    <source>
        <dbReference type="ARBA" id="ARBA00022679"/>
    </source>
</evidence>
<keyword evidence="3" id="KW-0949">S-adenosyl-L-methionine</keyword>
<dbReference type="InterPro" id="IPR029063">
    <property type="entry name" value="SAM-dependent_MTases_sf"/>
</dbReference>
<dbReference type="PANTHER" id="PTHR43712:SF2">
    <property type="entry name" value="O-METHYLTRANSFERASE CICE"/>
    <property type="match status" value="1"/>
</dbReference>